<comment type="caution">
    <text evidence="1">The sequence shown here is derived from an EMBL/GenBank/DDBJ whole genome shotgun (WGS) entry which is preliminary data.</text>
</comment>
<keyword evidence="2" id="KW-1185">Reference proteome</keyword>
<gene>
    <name evidence="1" type="ORF">HLV39_12265</name>
</gene>
<evidence type="ECO:0000313" key="1">
    <source>
        <dbReference type="EMBL" id="NWN92266.1"/>
    </source>
</evidence>
<dbReference type="EMBL" id="JABEVQ010000006">
    <property type="protein sequence ID" value="NWN92266.1"/>
    <property type="molecule type" value="Genomic_DNA"/>
</dbReference>
<dbReference type="Proteomes" id="UP000536442">
    <property type="component" value="Unassembled WGS sequence"/>
</dbReference>
<organism evidence="1 2">
    <name type="scientific">Marinobacter adhaerens</name>
    <dbReference type="NCBI Taxonomy" id="1033846"/>
    <lineage>
        <taxon>Bacteria</taxon>
        <taxon>Pseudomonadati</taxon>
        <taxon>Pseudomonadota</taxon>
        <taxon>Gammaproteobacteria</taxon>
        <taxon>Pseudomonadales</taxon>
        <taxon>Marinobacteraceae</taxon>
        <taxon>Marinobacter</taxon>
    </lineage>
</organism>
<reference evidence="1 2" key="1">
    <citation type="submission" date="2020-03" db="EMBL/GenBank/DDBJ databases">
        <title>Metagenomic, metatranscriptomic, and metabolomic analyses revealed the key microbes and metabolic features during the fermentation of ganjang, Korean traditional soy sauce.</title>
        <authorList>
            <person name="Chun B.H."/>
            <person name="Jeon C.O."/>
        </authorList>
    </citation>
    <scope>NUCLEOTIDE SEQUENCE [LARGE SCALE GENOMIC DNA]</scope>
    <source>
        <strain evidence="1 2">KG14</strain>
    </source>
</reference>
<name>A0A851HX91_9GAMM</name>
<proteinExistence type="predicted"/>
<dbReference type="AlphaFoldDB" id="A0A851HX91"/>
<evidence type="ECO:0000313" key="2">
    <source>
        <dbReference type="Proteomes" id="UP000536442"/>
    </source>
</evidence>
<sequence>MATITLELPDDTPVITLMRFAAQIGCEMKLVEHNRFRLDRTESTGSVVRMPARVRPVESRAARKA</sequence>
<protein>
    <submittedName>
        <fullName evidence="1">Uncharacterized protein</fullName>
    </submittedName>
</protein>
<accession>A0A851HX91</accession>